<dbReference type="Proteomes" id="UP000191691">
    <property type="component" value="Unassembled WGS sequence"/>
</dbReference>
<dbReference type="OMA" id="VENDILC"/>
<dbReference type="Gene3D" id="3.40.50.720">
    <property type="entry name" value="NAD(P)-binding Rossmann-like Domain"/>
    <property type="match status" value="1"/>
</dbReference>
<dbReference type="InterPro" id="IPR036291">
    <property type="entry name" value="NAD(P)-bd_dom_sf"/>
</dbReference>
<evidence type="ECO:0000313" key="2">
    <source>
        <dbReference type="EMBL" id="OQE72437.1"/>
    </source>
</evidence>
<keyword evidence="3" id="KW-1185">Reference proteome</keyword>
<evidence type="ECO:0000313" key="3">
    <source>
        <dbReference type="Proteomes" id="UP000191691"/>
    </source>
</evidence>
<comment type="caution">
    <text evidence="2">The sequence shown here is derived from an EMBL/GenBank/DDBJ whole genome shotgun (WGS) entry which is preliminary data.</text>
</comment>
<dbReference type="AlphaFoldDB" id="A0A1V6XBD7"/>
<accession>A0A1V6XBD7</accession>
<proteinExistence type="predicted"/>
<protein>
    <recommendedName>
        <fullName evidence="1">Alcohol dehydrogenase-like C-terminal domain-containing protein</fullName>
    </recommendedName>
</protein>
<dbReference type="SUPFAM" id="SSF51735">
    <property type="entry name" value="NAD(P)-binding Rossmann-fold domains"/>
    <property type="match status" value="1"/>
</dbReference>
<gene>
    <name evidence="2" type="ORF">PENNAL_c0096G08672</name>
</gene>
<reference evidence="3" key="1">
    <citation type="journal article" date="2017" name="Nat. Microbiol.">
        <title>Global analysis of biosynthetic gene clusters reveals vast potential of secondary metabolite production in Penicillium species.</title>
        <authorList>
            <person name="Nielsen J.C."/>
            <person name="Grijseels S."/>
            <person name="Prigent S."/>
            <person name="Ji B."/>
            <person name="Dainat J."/>
            <person name="Nielsen K.F."/>
            <person name="Frisvad J.C."/>
            <person name="Workman M."/>
            <person name="Nielsen J."/>
        </authorList>
    </citation>
    <scope>NUCLEOTIDE SEQUENCE [LARGE SCALE GENOMIC DNA]</scope>
    <source>
        <strain evidence="3">IBT 13039</strain>
    </source>
</reference>
<sequence length="160" mass="17599">MVSELMDNREKLCPGYGAKHILDLREVCVAQKTRELTDGIGAHVIFDAAGVEKALVGAIPVCRVQGTTVNIAVWKKRPSLPVSQLICNEMLYMGAALFDESEILGVLDGFHVLISAIFGTILKKPRRPLHLSPVKVENDILCRDVCHGSMVFNQLTTDTR</sequence>
<evidence type="ECO:0000259" key="1">
    <source>
        <dbReference type="Pfam" id="PF00107"/>
    </source>
</evidence>
<name>A0A1V6XBD7_PENNA</name>
<dbReference type="InterPro" id="IPR013149">
    <property type="entry name" value="ADH-like_C"/>
</dbReference>
<feature type="domain" description="Alcohol dehydrogenase-like C-terminal" evidence="1">
    <location>
        <begin position="6"/>
        <end position="104"/>
    </location>
</feature>
<dbReference type="EMBL" id="MOOB01000096">
    <property type="protein sequence ID" value="OQE72437.1"/>
    <property type="molecule type" value="Genomic_DNA"/>
</dbReference>
<dbReference type="Pfam" id="PF00107">
    <property type="entry name" value="ADH_zinc_N"/>
    <property type="match status" value="1"/>
</dbReference>
<dbReference type="STRING" id="60175.A0A1V6XBD7"/>
<organism evidence="2 3">
    <name type="scientific">Penicillium nalgiovense</name>
    <dbReference type="NCBI Taxonomy" id="60175"/>
    <lineage>
        <taxon>Eukaryota</taxon>
        <taxon>Fungi</taxon>
        <taxon>Dikarya</taxon>
        <taxon>Ascomycota</taxon>
        <taxon>Pezizomycotina</taxon>
        <taxon>Eurotiomycetes</taxon>
        <taxon>Eurotiomycetidae</taxon>
        <taxon>Eurotiales</taxon>
        <taxon>Aspergillaceae</taxon>
        <taxon>Penicillium</taxon>
    </lineage>
</organism>